<sequence length="547" mass="60160">MTRSIIDPITRIEGHLRVEMEVENDVVTDAWVSGGCFRGMELCVTGRTPEDAAQIVQRICGVCPISHAHASSIAAERAYGITIPNNARIIRNLLEGAQFLHSHILWLYNLAGLDYVNPLNALTANIADTYALAEEAGTSANTDFKALQEQLKKFADNGQLSIFSGNWFDADGGKAFKMTPEADLICTAHYLEALKMQAKASQISALLGGKMPHIMTLLPGGTAFVPTESKLDDLKALVDDLYDWVSTTVLQDTLVIASFYPEVFDFGKGCGRYIAWGVFERPSMEYADRYLPMAVLDDALNVSDVDEHLITEYMGRSWYKGSDTYASPYFVTEPEFTSYDVNDRYTWVKCPAYDGKPYEAGGLSRVLAAYQRKVPEVVDMVDDVLAALGARDVAALQNTMGRTGVRQVETVYIAGLMKEWVAELCEAVKGGDSEYFRPAEHISGAGTGLWEAPRGALYHSESVKDGKIDGYQIIIPSTWNLAPMNENGEHGPMEQALIGCPVEDIEKPINALRTVHSFDPCTACAVHITEKRTGKTFETVTSPWGVK</sequence>
<dbReference type="InterPro" id="IPR029014">
    <property type="entry name" value="NiFe-Hase_large"/>
</dbReference>
<accession>A0A9E6SUW7</accession>
<feature type="binding site" evidence="8">
    <location>
        <position position="521"/>
    </location>
    <ligand>
        <name>Ni(2+)</name>
        <dbReference type="ChEBI" id="CHEBI:49786"/>
    </ligand>
</feature>
<feature type="binding site" evidence="8">
    <location>
        <position position="527"/>
    </location>
    <ligand>
        <name>Mg(2+)</name>
        <dbReference type="ChEBI" id="CHEBI:18420"/>
    </ligand>
</feature>
<dbReference type="PROSITE" id="PS00507">
    <property type="entry name" value="NI_HGENASE_L_1"/>
    <property type="match status" value="1"/>
</dbReference>
<dbReference type="Proteomes" id="UP000671910">
    <property type="component" value="Chromosome"/>
</dbReference>
<feature type="binding site" evidence="8">
    <location>
        <position position="60"/>
    </location>
    <ligand>
        <name>Ni(2+)</name>
        <dbReference type="ChEBI" id="CHEBI:49786"/>
    </ligand>
</feature>
<comment type="subcellular location">
    <subcellularLocation>
        <location evidence="2">Cell envelope</location>
    </subcellularLocation>
</comment>
<feature type="binding site" evidence="8">
    <location>
        <position position="63"/>
    </location>
    <ligand>
        <name>Fe cation</name>
        <dbReference type="ChEBI" id="CHEBI:24875"/>
    </ligand>
</feature>
<evidence type="ECO:0000313" key="12">
    <source>
        <dbReference type="Proteomes" id="UP000671910"/>
    </source>
</evidence>
<dbReference type="FunFam" id="1.10.645.10:FF:000002">
    <property type="entry name" value="Hydrogenase 2 large subunit"/>
    <property type="match status" value="1"/>
</dbReference>
<dbReference type="GO" id="GO:0030313">
    <property type="term" value="C:cell envelope"/>
    <property type="evidence" value="ECO:0007669"/>
    <property type="project" value="UniProtKB-SubCell"/>
</dbReference>
<dbReference type="InterPro" id="IPR050867">
    <property type="entry name" value="NiFe/NiFeSe_hydrgnase_LSU"/>
</dbReference>
<protein>
    <submittedName>
        <fullName evidence="10">Nickel-dependent hydrogenase large subunit</fullName>
    </submittedName>
</protein>
<keyword evidence="8" id="KW-0408">Iron</keyword>
<dbReference type="InterPro" id="IPR001501">
    <property type="entry name" value="Ni-dep_hyd_lsu"/>
</dbReference>
<comment type="similarity">
    <text evidence="3">Belongs to the [NiFe]/[NiFeSe] hydrogenase large subunit family.</text>
</comment>
<dbReference type="KEGG" id="ebz:J7S26_02745"/>
<reference evidence="9 11" key="1">
    <citation type="submission" date="2019-11" db="EMBL/GenBank/DDBJ databases">
        <title>Eggerthellaceae novel genus isolated from the rectal contents of marmort.</title>
        <authorList>
            <person name="Zhang G."/>
        </authorList>
    </citation>
    <scope>NUCLEOTIDE SEQUENCE [LARGE SCALE GENOMIC DNA]</scope>
    <source>
        <strain evidence="11">zg-886</strain>
        <strain evidence="9">Zg-886</strain>
    </source>
</reference>
<keyword evidence="11" id="KW-1185">Reference proteome</keyword>
<evidence type="ECO:0000256" key="7">
    <source>
        <dbReference type="ARBA" id="ARBA00023002"/>
    </source>
</evidence>
<dbReference type="EMBL" id="WPCR01000007">
    <property type="protein sequence ID" value="NHM14370.1"/>
    <property type="molecule type" value="Genomic_DNA"/>
</dbReference>
<feature type="binding site" evidence="8">
    <location>
        <position position="41"/>
    </location>
    <ligand>
        <name>Mg(2+)</name>
        <dbReference type="ChEBI" id="CHEBI:18420"/>
    </ligand>
</feature>
<reference evidence="10" key="2">
    <citation type="submission" date="2021-04" db="EMBL/GenBank/DDBJ databases">
        <title>Novel species in family Eggerthellaceae.</title>
        <authorList>
            <person name="Zhang G."/>
        </authorList>
    </citation>
    <scope>NUCLEOTIDE SEQUENCE</scope>
    <source>
        <strain evidence="10">Zg-886</strain>
    </source>
</reference>
<dbReference type="GO" id="GO:0016151">
    <property type="term" value="F:nickel cation binding"/>
    <property type="evidence" value="ECO:0007669"/>
    <property type="project" value="InterPro"/>
</dbReference>
<comment type="cofactor">
    <cofactor evidence="1 8">
        <name>Ni(2+)</name>
        <dbReference type="ChEBI" id="CHEBI:49786"/>
    </cofactor>
</comment>
<dbReference type="EMBL" id="CP072829">
    <property type="protein sequence ID" value="QTU84849.1"/>
    <property type="molecule type" value="Genomic_DNA"/>
</dbReference>
<keyword evidence="8" id="KW-0460">Magnesium</keyword>
<evidence type="ECO:0000313" key="10">
    <source>
        <dbReference type="EMBL" id="QTU84849.1"/>
    </source>
</evidence>
<gene>
    <name evidence="9" type="ORF">GMI68_06265</name>
    <name evidence="10" type="ORF">J7S26_02745</name>
</gene>
<evidence type="ECO:0000313" key="9">
    <source>
        <dbReference type="EMBL" id="NHM14370.1"/>
    </source>
</evidence>
<dbReference type="RefSeq" id="WP_166339591.1">
    <property type="nucleotide sequence ID" value="NZ_CP072829.1"/>
</dbReference>
<comment type="subunit">
    <text evidence="4">Heterodimer of a large and a small subunit.</text>
</comment>
<dbReference type="Gene3D" id="1.10.645.10">
    <property type="entry name" value="Cytochrome-c3 Hydrogenase, chain B"/>
    <property type="match status" value="1"/>
</dbReference>
<dbReference type="Pfam" id="PF00374">
    <property type="entry name" value="NiFeSe_Hases"/>
    <property type="match status" value="1"/>
</dbReference>
<organism evidence="10 12">
    <name type="scientific">Xiamenia xianingshaonis</name>
    <dbReference type="NCBI Taxonomy" id="2682776"/>
    <lineage>
        <taxon>Bacteria</taxon>
        <taxon>Bacillati</taxon>
        <taxon>Actinomycetota</taxon>
        <taxon>Coriobacteriia</taxon>
        <taxon>Eggerthellales</taxon>
        <taxon>Eggerthellaceae</taxon>
        <taxon>Xiamenia</taxon>
    </lineage>
</organism>
<dbReference type="PANTHER" id="PTHR42958:SF2">
    <property type="entry name" value="UPTAKE HYDROGENASE LARGE SUBUNIT"/>
    <property type="match status" value="1"/>
</dbReference>
<feature type="binding site" evidence="8">
    <location>
        <position position="63"/>
    </location>
    <ligand>
        <name>Ni(2+)</name>
        <dbReference type="ChEBI" id="CHEBI:49786"/>
    </ligand>
</feature>
<name>A0A9E6SUW7_9ACTN</name>
<proteinExistence type="inferred from homology"/>
<keyword evidence="5 8" id="KW-0533">Nickel</keyword>
<keyword evidence="7" id="KW-0560">Oxidoreductase</keyword>
<comment type="cofactor">
    <cofactor evidence="8">
        <name>Fe cation</name>
        <dbReference type="ChEBI" id="CHEBI:24875"/>
    </cofactor>
</comment>
<evidence type="ECO:0000256" key="6">
    <source>
        <dbReference type="ARBA" id="ARBA00022723"/>
    </source>
</evidence>
<dbReference type="Proteomes" id="UP000636394">
    <property type="component" value="Unassembled WGS sequence"/>
</dbReference>
<feature type="binding site" evidence="8">
    <location>
        <position position="473"/>
    </location>
    <ligand>
        <name>Mg(2+)</name>
        <dbReference type="ChEBI" id="CHEBI:18420"/>
    </ligand>
</feature>
<dbReference type="GO" id="GO:0008901">
    <property type="term" value="F:ferredoxin hydrogenase activity"/>
    <property type="evidence" value="ECO:0007669"/>
    <property type="project" value="InterPro"/>
</dbReference>
<evidence type="ECO:0000256" key="8">
    <source>
        <dbReference type="PIRSR" id="PIRSR601501-1"/>
    </source>
</evidence>
<dbReference type="SUPFAM" id="SSF56762">
    <property type="entry name" value="HydB/Nqo4-like"/>
    <property type="match status" value="1"/>
</dbReference>
<dbReference type="PANTHER" id="PTHR42958">
    <property type="entry name" value="HYDROGENASE-2 LARGE CHAIN"/>
    <property type="match status" value="1"/>
</dbReference>
<feature type="binding site" evidence="8">
    <location>
        <position position="524"/>
    </location>
    <ligand>
        <name>Fe cation</name>
        <dbReference type="ChEBI" id="CHEBI:24875"/>
    </ligand>
</feature>
<evidence type="ECO:0000256" key="5">
    <source>
        <dbReference type="ARBA" id="ARBA00022596"/>
    </source>
</evidence>
<evidence type="ECO:0000256" key="2">
    <source>
        <dbReference type="ARBA" id="ARBA00004196"/>
    </source>
</evidence>
<evidence type="ECO:0000256" key="3">
    <source>
        <dbReference type="ARBA" id="ARBA00009292"/>
    </source>
</evidence>
<evidence type="ECO:0000256" key="1">
    <source>
        <dbReference type="ARBA" id="ARBA00001967"/>
    </source>
</evidence>
<dbReference type="InterPro" id="IPR018194">
    <property type="entry name" value="Ni-dep_hyd_lsu_Ni_BS"/>
</dbReference>
<dbReference type="AlphaFoldDB" id="A0A9E6SUW7"/>
<keyword evidence="6 8" id="KW-0479">Metal-binding</keyword>
<evidence type="ECO:0000313" key="11">
    <source>
        <dbReference type="Proteomes" id="UP000636394"/>
    </source>
</evidence>
<evidence type="ECO:0000256" key="4">
    <source>
        <dbReference type="ARBA" id="ARBA00011771"/>
    </source>
</evidence>